<dbReference type="Proteomes" id="UP000571084">
    <property type="component" value="Unassembled WGS sequence"/>
</dbReference>
<dbReference type="Pfam" id="PF07452">
    <property type="entry name" value="CHRD"/>
    <property type="match status" value="1"/>
</dbReference>
<sequence>MFNFQKAARPRLLASLLFATAAITGCSTTASDPMGMMGHSMQPKLDGAHEVPPNTSQASGVAAITVGADKSVSGKVTTTGVDGKAAHIHEGAAGTNGPVIVPLSKTADNMWSVPAGAMLTDSQYASYMAGNLYVNVHSAANPGGEIRTQLTH</sequence>
<keyword evidence="4" id="KW-1185">Reference proteome</keyword>
<dbReference type="PROSITE" id="PS51257">
    <property type="entry name" value="PROKAR_LIPOPROTEIN"/>
    <property type="match status" value="1"/>
</dbReference>
<feature type="domain" description="CHRD" evidence="2">
    <location>
        <begin position="37"/>
        <end position="152"/>
    </location>
</feature>
<keyword evidence="1" id="KW-0732">Signal</keyword>
<evidence type="ECO:0000313" key="4">
    <source>
        <dbReference type="Proteomes" id="UP000571084"/>
    </source>
</evidence>
<feature type="chain" id="PRO_5032884178" description="CHRD domain-containing protein" evidence="1">
    <location>
        <begin position="22"/>
        <end position="152"/>
    </location>
</feature>
<organism evidence="3 4">
    <name type="scientific">Glaciimonas immobilis</name>
    <dbReference type="NCBI Taxonomy" id="728004"/>
    <lineage>
        <taxon>Bacteria</taxon>
        <taxon>Pseudomonadati</taxon>
        <taxon>Pseudomonadota</taxon>
        <taxon>Betaproteobacteria</taxon>
        <taxon>Burkholderiales</taxon>
        <taxon>Oxalobacteraceae</taxon>
        <taxon>Glaciimonas</taxon>
    </lineage>
</organism>
<protein>
    <recommendedName>
        <fullName evidence="2">CHRD domain-containing protein</fullName>
    </recommendedName>
</protein>
<feature type="signal peptide" evidence="1">
    <location>
        <begin position="1"/>
        <end position="21"/>
    </location>
</feature>
<evidence type="ECO:0000256" key="1">
    <source>
        <dbReference type="SAM" id="SignalP"/>
    </source>
</evidence>
<comment type="caution">
    <text evidence="3">The sequence shown here is derived from an EMBL/GenBank/DDBJ whole genome shotgun (WGS) entry which is preliminary data.</text>
</comment>
<evidence type="ECO:0000259" key="2">
    <source>
        <dbReference type="PROSITE" id="PS50933"/>
    </source>
</evidence>
<gene>
    <name evidence="3" type="ORF">HNR39_002234</name>
</gene>
<accession>A0A840RVB9</accession>
<dbReference type="AlphaFoldDB" id="A0A840RVB9"/>
<dbReference type="PROSITE" id="PS50933">
    <property type="entry name" value="CHRD"/>
    <property type="match status" value="1"/>
</dbReference>
<dbReference type="InterPro" id="IPR010895">
    <property type="entry name" value="CHRD"/>
</dbReference>
<proteinExistence type="predicted"/>
<dbReference type="EMBL" id="JACHHQ010000004">
    <property type="protein sequence ID" value="MBB5200399.1"/>
    <property type="molecule type" value="Genomic_DNA"/>
</dbReference>
<dbReference type="SMART" id="SM00754">
    <property type="entry name" value="CHRD"/>
    <property type="match status" value="1"/>
</dbReference>
<evidence type="ECO:0000313" key="3">
    <source>
        <dbReference type="EMBL" id="MBB5200399.1"/>
    </source>
</evidence>
<reference evidence="3 4" key="1">
    <citation type="submission" date="2020-08" db="EMBL/GenBank/DDBJ databases">
        <title>Genomic Encyclopedia of Type Strains, Phase IV (KMG-IV): sequencing the most valuable type-strain genomes for metagenomic binning, comparative biology and taxonomic classification.</title>
        <authorList>
            <person name="Goeker M."/>
        </authorList>
    </citation>
    <scope>NUCLEOTIDE SEQUENCE [LARGE SCALE GENOMIC DNA]</scope>
    <source>
        <strain evidence="3 4">DSM 23240</strain>
    </source>
</reference>
<name>A0A840RVB9_9BURK</name>
<dbReference type="RefSeq" id="WP_168051747.1">
    <property type="nucleotide sequence ID" value="NZ_JAAOZT010000001.1"/>
</dbReference>